<dbReference type="Proteomes" id="UP001652625">
    <property type="component" value="Chromosome 03"/>
</dbReference>
<dbReference type="PROSITE" id="PS50255">
    <property type="entry name" value="CYTOCHROME_B5_2"/>
    <property type="match status" value="1"/>
</dbReference>
<evidence type="ECO:0000256" key="10">
    <source>
        <dbReference type="ARBA" id="ARBA00031842"/>
    </source>
</evidence>
<evidence type="ECO:0000256" key="11">
    <source>
        <dbReference type="ARBA" id="ARBA00047682"/>
    </source>
</evidence>
<keyword evidence="8" id="KW-0520">NAD</keyword>
<dbReference type="Gene3D" id="2.40.30.10">
    <property type="entry name" value="Translation factors"/>
    <property type="match status" value="1"/>
</dbReference>
<dbReference type="InterPro" id="IPR008333">
    <property type="entry name" value="Cbr1-like_FAD-bd_dom"/>
</dbReference>
<feature type="domain" description="CS" evidence="13">
    <location>
        <begin position="151"/>
        <end position="247"/>
    </location>
</feature>
<dbReference type="InterPro" id="IPR001199">
    <property type="entry name" value="Cyt_B5-like_heme/steroid-bd"/>
</dbReference>
<name>A0ABM4BLY2_HYDVU</name>
<evidence type="ECO:0000256" key="1">
    <source>
        <dbReference type="ARBA" id="ARBA00006105"/>
    </source>
</evidence>
<feature type="domain" description="Cytochrome b5 heme-binding" evidence="12">
    <location>
        <begin position="47"/>
        <end position="123"/>
    </location>
</feature>
<dbReference type="InterPro" id="IPR051872">
    <property type="entry name" value="Cytochrome_b5/Flavoprotein_Rdt"/>
</dbReference>
<evidence type="ECO:0000256" key="8">
    <source>
        <dbReference type="ARBA" id="ARBA00023027"/>
    </source>
</evidence>
<dbReference type="SMART" id="SM01117">
    <property type="entry name" value="Cyt-b5"/>
    <property type="match status" value="1"/>
</dbReference>
<evidence type="ECO:0000259" key="14">
    <source>
        <dbReference type="PROSITE" id="PS51384"/>
    </source>
</evidence>
<evidence type="ECO:0000313" key="15">
    <source>
        <dbReference type="Proteomes" id="UP001652625"/>
    </source>
</evidence>
<evidence type="ECO:0000256" key="5">
    <source>
        <dbReference type="ARBA" id="ARBA00022723"/>
    </source>
</evidence>
<keyword evidence="5" id="KW-0479">Metal-binding</keyword>
<keyword evidence="4" id="KW-0349">Heme</keyword>
<dbReference type="PROSITE" id="PS51384">
    <property type="entry name" value="FAD_FR"/>
    <property type="match status" value="1"/>
</dbReference>
<dbReference type="PROSITE" id="PS00191">
    <property type="entry name" value="CYTOCHROME_B5_1"/>
    <property type="match status" value="1"/>
</dbReference>
<evidence type="ECO:0000256" key="2">
    <source>
        <dbReference type="ARBA" id="ARBA00012011"/>
    </source>
</evidence>
<sequence length="536" mass="60760">MGEALFPSPSSSQRLVRNKVALKPGRSLMHWIRFVNENKVAGVEGRNGSITLEELAKHSTLKDCWTAIRGKVYNITPYLEFHPGGIDELMKSAGIDATTIFDQVHRWVNIESMLAKCYLGPLKVNIEKYLTIEDFSVPQNKLSNASNDDGDDKPRFDWFQTYNEVVLVISPNTMTKDFMDIERSDVIVDCSDCENLDVKVLLKDKFYHISLRLESHITFCVLKSVSTSKIEIVLTKKERNITWVKIGLEKAGHNSLKNVNEKELKFRNCQIISIEKVTHNTKLIKLKLPDNVLYQCAIGHHVILKEDIEGVEVRRSYTAVIPSLIVDDSASEEDGVIYLMVKNYPDGVLSPHITTRKEGEYLSVSESLGSFPKQHLKLTSLVYLIAAGTGLTPMIRLINHFLVHTKDCTVKLLFANRTVQDILWKDQIDSAVCRFQKRFFATYVLSEPTVNWSGLCGKINEEMLRIFLNEMIEPPKIPLTLEPDEGCSEPKKQIIPFLLDKECLIAICGPDSFTNLMKSLILSIGVQEQQIHCFIG</sequence>
<keyword evidence="6" id="KW-0560">Oxidoreductase</keyword>
<dbReference type="Pfam" id="PF00173">
    <property type="entry name" value="Cyt-b5"/>
    <property type="match status" value="1"/>
</dbReference>
<dbReference type="Pfam" id="PF00175">
    <property type="entry name" value="NAD_binding_1"/>
    <property type="match status" value="1"/>
</dbReference>
<dbReference type="CDD" id="cd06183">
    <property type="entry name" value="cyt_b5_reduct_like"/>
    <property type="match status" value="1"/>
</dbReference>
<dbReference type="Gene3D" id="3.10.120.10">
    <property type="entry name" value="Cytochrome b5-like heme/steroid binding domain"/>
    <property type="match status" value="1"/>
</dbReference>
<dbReference type="Pfam" id="PF00970">
    <property type="entry name" value="FAD_binding_6"/>
    <property type="match status" value="1"/>
</dbReference>
<dbReference type="PRINTS" id="PR00363">
    <property type="entry name" value="CYTOCHROMEB5"/>
</dbReference>
<evidence type="ECO:0000256" key="6">
    <source>
        <dbReference type="ARBA" id="ARBA00023002"/>
    </source>
</evidence>
<dbReference type="GeneID" id="100214886"/>
<keyword evidence="15" id="KW-1185">Reference proteome</keyword>
<dbReference type="RefSeq" id="XP_065650079.1">
    <property type="nucleotide sequence ID" value="XM_065794007.1"/>
</dbReference>
<dbReference type="Gene3D" id="3.40.50.80">
    <property type="entry name" value="Nucleotide-binding domain of ferredoxin-NADP reductase (FNR) module"/>
    <property type="match status" value="1"/>
</dbReference>
<dbReference type="PANTHER" id="PTHR46237">
    <property type="entry name" value="CYTOCHROME B5 REDUCTASE 4 FAMILY MEMBER"/>
    <property type="match status" value="1"/>
</dbReference>
<dbReference type="SUPFAM" id="SSF63380">
    <property type="entry name" value="Riboflavin synthase domain-like"/>
    <property type="match status" value="1"/>
</dbReference>
<dbReference type="PANTHER" id="PTHR46237:SF1">
    <property type="entry name" value="CYTOCHROME B5 REDUCTASE 4"/>
    <property type="match status" value="1"/>
</dbReference>
<evidence type="ECO:0000256" key="3">
    <source>
        <dbReference type="ARBA" id="ARBA00022339"/>
    </source>
</evidence>
<dbReference type="InterPro" id="IPR018506">
    <property type="entry name" value="Cyt_B5_heme-BS"/>
</dbReference>
<dbReference type="InterPro" id="IPR001433">
    <property type="entry name" value="OxRdtase_FAD/NAD-bd"/>
</dbReference>
<feature type="domain" description="FAD-binding FR-type" evidence="14">
    <location>
        <begin position="264"/>
        <end position="374"/>
    </location>
</feature>
<dbReference type="InterPro" id="IPR036400">
    <property type="entry name" value="Cyt_B5-like_heme/steroid_sf"/>
</dbReference>
<evidence type="ECO:0000259" key="13">
    <source>
        <dbReference type="PROSITE" id="PS51203"/>
    </source>
</evidence>
<comment type="catalytic activity">
    <reaction evidence="11">
        <text>2 Fe(III)-[cytochrome b5] + NADH = 2 Fe(II)-[cytochrome b5] + NAD(+) + H(+)</text>
        <dbReference type="Rhea" id="RHEA:46680"/>
        <dbReference type="Rhea" id="RHEA-COMP:10438"/>
        <dbReference type="Rhea" id="RHEA-COMP:10439"/>
        <dbReference type="ChEBI" id="CHEBI:15378"/>
        <dbReference type="ChEBI" id="CHEBI:29033"/>
        <dbReference type="ChEBI" id="CHEBI:29034"/>
        <dbReference type="ChEBI" id="CHEBI:57540"/>
        <dbReference type="ChEBI" id="CHEBI:57945"/>
        <dbReference type="EC" id="1.6.2.2"/>
    </reaction>
</comment>
<evidence type="ECO:0000259" key="12">
    <source>
        <dbReference type="PROSITE" id="PS50255"/>
    </source>
</evidence>
<gene>
    <name evidence="16" type="primary">LOC100214886</name>
</gene>
<evidence type="ECO:0000256" key="7">
    <source>
        <dbReference type="ARBA" id="ARBA00023004"/>
    </source>
</evidence>
<evidence type="ECO:0000256" key="4">
    <source>
        <dbReference type="ARBA" id="ARBA00022617"/>
    </source>
</evidence>
<dbReference type="InterPro" id="IPR007052">
    <property type="entry name" value="CS_dom"/>
</dbReference>
<dbReference type="SUPFAM" id="SSF49764">
    <property type="entry name" value="HSP20-like chaperones"/>
    <property type="match status" value="1"/>
</dbReference>
<reference evidence="16" key="1">
    <citation type="submission" date="2025-08" db="UniProtKB">
        <authorList>
            <consortium name="RefSeq"/>
        </authorList>
    </citation>
    <scope>IDENTIFICATION</scope>
</reference>
<dbReference type="EC" id="1.6.2.2" evidence="2"/>
<dbReference type="InterPro" id="IPR039261">
    <property type="entry name" value="FNR_nucleotide-bd"/>
</dbReference>
<dbReference type="InterPro" id="IPR017927">
    <property type="entry name" value="FAD-bd_FR_type"/>
</dbReference>
<protein>
    <recommendedName>
        <fullName evidence="3">Cytochrome b5 reductase 4</fullName>
        <ecNumber evidence="2">1.6.2.2</ecNumber>
    </recommendedName>
    <alternativeName>
        <fullName evidence="10">Flavohemoprotein b5/b5R</fullName>
    </alternativeName>
    <alternativeName>
        <fullName evidence="9">cb5/cb5R</fullName>
    </alternativeName>
</protein>
<dbReference type="SUPFAM" id="SSF52343">
    <property type="entry name" value="Ferredoxin reductase-like, C-terminal NADP-linked domain"/>
    <property type="match status" value="1"/>
</dbReference>
<dbReference type="InterPro" id="IPR017938">
    <property type="entry name" value="Riboflavin_synthase-like_b-brl"/>
</dbReference>
<proteinExistence type="inferred from homology"/>
<dbReference type="PROSITE" id="PS51203">
    <property type="entry name" value="CS"/>
    <property type="match status" value="1"/>
</dbReference>
<dbReference type="SUPFAM" id="SSF55856">
    <property type="entry name" value="Cytochrome b5-like heme/steroid binding domain"/>
    <property type="match status" value="1"/>
</dbReference>
<evidence type="ECO:0000256" key="9">
    <source>
        <dbReference type="ARBA" id="ARBA00030883"/>
    </source>
</evidence>
<dbReference type="Gene3D" id="2.60.40.790">
    <property type="match status" value="1"/>
</dbReference>
<evidence type="ECO:0000313" key="16">
    <source>
        <dbReference type="RefSeq" id="XP_065650079.1"/>
    </source>
</evidence>
<dbReference type="InterPro" id="IPR008978">
    <property type="entry name" value="HSP20-like_chaperone"/>
</dbReference>
<comment type="similarity">
    <text evidence="1">Belongs to the flavoprotein pyridine nucleotide cytochrome reductase family.</text>
</comment>
<accession>A0ABM4BLY2</accession>
<keyword evidence="7" id="KW-0408">Iron</keyword>
<organism evidence="15 16">
    <name type="scientific">Hydra vulgaris</name>
    <name type="common">Hydra</name>
    <name type="synonym">Hydra attenuata</name>
    <dbReference type="NCBI Taxonomy" id="6087"/>
    <lineage>
        <taxon>Eukaryota</taxon>
        <taxon>Metazoa</taxon>
        <taxon>Cnidaria</taxon>
        <taxon>Hydrozoa</taxon>
        <taxon>Hydroidolina</taxon>
        <taxon>Anthoathecata</taxon>
        <taxon>Aplanulata</taxon>
        <taxon>Hydridae</taxon>
        <taxon>Hydra</taxon>
    </lineage>
</organism>